<dbReference type="InterPro" id="IPR004401">
    <property type="entry name" value="YbaB/EbfC"/>
</dbReference>
<feature type="region of interest" description="Disordered" evidence="1">
    <location>
        <begin position="134"/>
        <end position="170"/>
    </location>
</feature>
<proteinExistence type="predicted"/>
<evidence type="ECO:0000313" key="3">
    <source>
        <dbReference type="Proteomes" id="UP000245410"/>
    </source>
</evidence>
<evidence type="ECO:0000313" key="2">
    <source>
        <dbReference type="EMBL" id="PWR09931.1"/>
    </source>
</evidence>
<sequence length="170" mass="18529">MARVHVFPPCGSRRPRCRHEARHERGSRRGRAAVMDADAAESWVRSWSASVSERAAQAQEMSRLVAELSVSATSADGAVRVTVAATGVVTELRLSDRVQGWHGARIAAEVMTTMRRAQAQLAEAVADVAARTVSEGSETGRAVVASYAERFPEPPESSDDDRSRRRQDGW</sequence>
<dbReference type="GO" id="GO:0003677">
    <property type="term" value="F:DNA binding"/>
    <property type="evidence" value="ECO:0007669"/>
    <property type="project" value="InterPro"/>
</dbReference>
<dbReference type="Gene3D" id="3.30.1310.10">
    <property type="entry name" value="Nucleoid-associated protein YbaB-like domain"/>
    <property type="match status" value="1"/>
</dbReference>
<name>A0A317D4U3_9ACTN</name>
<accession>A0A317D4U3</accession>
<keyword evidence="3" id="KW-1185">Reference proteome</keyword>
<dbReference type="SUPFAM" id="SSF82607">
    <property type="entry name" value="YbaB-like"/>
    <property type="match status" value="1"/>
</dbReference>
<evidence type="ECO:0000256" key="1">
    <source>
        <dbReference type="SAM" id="MobiDB-lite"/>
    </source>
</evidence>
<gene>
    <name evidence="2" type="ORF">DKT68_10640</name>
</gene>
<dbReference type="AlphaFoldDB" id="A0A317D4U3"/>
<dbReference type="EMBL" id="QGKR01000169">
    <property type="protein sequence ID" value="PWR09931.1"/>
    <property type="molecule type" value="Genomic_DNA"/>
</dbReference>
<dbReference type="InterPro" id="IPR036894">
    <property type="entry name" value="YbaB-like_sf"/>
</dbReference>
<feature type="compositionally biased region" description="Basic and acidic residues" evidence="1">
    <location>
        <begin position="160"/>
        <end position="170"/>
    </location>
</feature>
<organism evidence="2 3">
    <name type="scientific">Micromonospora acroterricola</name>
    <dbReference type="NCBI Taxonomy" id="2202421"/>
    <lineage>
        <taxon>Bacteria</taxon>
        <taxon>Bacillati</taxon>
        <taxon>Actinomycetota</taxon>
        <taxon>Actinomycetes</taxon>
        <taxon>Micromonosporales</taxon>
        <taxon>Micromonosporaceae</taxon>
        <taxon>Micromonospora</taxon>
    </lineage>
</organism>
<protein>
    <recommendedName>
        <fullName evidence="4">YbaB/EbfC family DNA-binding protein</fullName>
    </recommendedName>
</protein>
<dbReference type="Pfam" id="PF02575">
    <property type="entry name" value="YbaB_DNA_bd"/>
    <property type="match status" value="1"/>
</dbReference>
<comment type="caution">
    <text evidence="2">The sequence shown here is derived from an EMBL/GenBank/DDBJ whole genome shotgun (WGS) entry which is preliminary data.</text>
</comment>
<evidence type="ECO:0008006" key="4">
    <source>
        <dbReference type="Google" id="ProtNLM"/>
    </source>
</evidence>
<dbReference type="Proteomes" id="UP000245410">
    <property type="component" value="Unassembled WGS sequence"/>
</dbReference>
<reference evidence="2 3" key="1">
    <citation type="submission" date="2018-05" db="EMBL/GenBank/DDBJ databases">
        <title>Micromonospora atacamensis sp. nov., a novel actinobacteria isolated from high altitude Atacama Desert soil.</title>
        <authorList>
            <person name="Carro L."/>
            <person name="Golinska P."/>
            <person name="Klenk H.-P."/>
            <person name="Goodfellow M."/>
        </authorList>
    </citation>
    <scope>NUCLEOTIDE SEQUENCE [LARGE SCALE GENOMIC DNA]</scope>
    <source>
        <strain evidence="2 3">5R2A7</strain>
    </source>
</reference>